<dbReference type="InterPro" id="IPR011060">
    <property type="entry name" value="RibuloseP-bd_barrel"/>
</dbReference>
<keyword evidence="6" id="KW-0413">Isomerase</keyword>
<dbReference type="EC" id="5.3.1.24" evidence="2"/>
<organism evidence="8">
    <name type="scientific">marine metagenome</name>
    <dbReference type="NCBI Taxonomy" id="408172"/>
    <lineage>
        <taxon>unclassified sequences</taxon>
        <taxon>metagenomes</taxon>
        <taxon>ecological metagenomes</taxon>
    </lineage>
</organism>
<evidence type="ECO:0000256" key="6">
    <source>
        <dbReference type="ARBA" id="ARBA00023235"/>
    </source>
</evidence>
<dbReference type="PANTHER" id="PTHR42894">
    <property type="entry name" value="N-(5'-PHOSPHORIBOSYL)ANTHRANILATE ISOMERASE"/>
    <property type="match status" value="1"/>
</dbReference>
<evidence type="ECO:0000256" key="3">
    <source>
        <dbReference type="ARBA" id="ARBA00022605"/>
    </source>
</evidence>
<evidence type="ECO:0000313" key="8">
    <source>
        <dbReference type="EMBL" id="SVB03346.1"/>
    </source>
</evidence>
<dbReference type="Gene3D" id="3.20.20.70">
    <property type="entry name" value="Aldolase class I"/>
    <property type="match status" value="1"/>
</dbReference>
<evidence type="ECO:0000256" key="5">
    <source>
        <dbReference type="ARBA" id="ARBA00023141"/>
    </source>
</evidence>
<dbReference type="InterPro" id="IPR013785">
    <property type="entry name" value="Aldolase_TIM"/>
</dbReference>
<dbReference type="InterPro" id="IPR001240">
    <property type="entry name" value="PRAI_dom"/>
</dbReference>
<gene>
    <name evidence="8" type="ORF">METZ01_LOCUS156200</name>
</gene>
<dbReference type="HAMAP" id="MF_00135">
    <property type="entry name" value="PRAI"/>
    <property type="match status" value="1"/>
</dbReference>
<accession>A0A382APH0</accession>
<dbReference type="EMBL" id="UINC01026247">
    <property type="protein sequence ID" value="SVB03346.1"/>
    <property type="molecule type" value="Genomic_DNA"/>
</dbReference>
<evidence type="ECO:0000259" key="7">
    <source>
        <dbReference type="Pfam" id="PF00697"/>
    </source>
</evidence>
<keyword evidence="4" id="KW-0822">Tryptophan biosynthesis</keyword>
<dbReference type="InterPro" id="IPR044643">
    <property type="entry name" value="TrpF_fam"/>
</dbReference>
<evidence type="ECO:0000256" key="4">
    <source>
        <dbReference type="ARBA" id="ARBA00022822"/>
    </source>
</evidence>
<dbReference type="UniPathway" id="UPA00035">
    <property type="reaction ID" value="UER00042"/>
</dbReference>
<evidence type="ECO:0000256" key="1">
    <source>
        <dbReference type="ARBA" id="ARBA00004664"/>
    </source>
</evidence>
<dbReference type="GO" id="GO:0000162">
    <property type="term" value="P:L-tryptophan biosynthetic process"/>
    <property type="evidence" value="ECO:0007669"/>
    <property type="project" value="UniProtKB-UniPathway"/>
</dbReference>
<dbReference type="AlphaFoldDB" id="A0A382APH0"/>
<reference evidence="8" key="1">
    <citation type="submission" date="2018-05" db="EMBL/GenBank/DDBJ databases">
        <authorList>
            <person name="Lanie J.A."/>
            <person name="Ng W.-L."/>
            <person name="Kazmierczak K.M."/>
            <person name="Andrzejewski T.M."/>
            <person name="Davidsen T.M."/>
            <person name="Wayne K.J."/>
            <person name="Tettelin H."/>
            <person name="Glass J.I."/>
            <person name="Rusch D."/>
            <person name="Podicherti R."/>
            <person name="Tsui H.-C.T."/>
            <person name="Winkler M.E."/>
        </authorList>
    </citation>
    <scope>NUCLEOTIDE SEQUENCE</scope>
</reference>
<keyword evidence="5" id="KW-0057">Aromatic amino acid biosynthesis</keyword>
<evidence type="ECO:0000256" key="2">
    <source>
        <dbReference type="ARBA" id="ARBA00012572"/>
    </source>
</evidence>
<dbReference type="SUPFAM" id="SSF51366">
    <property type="entry name" value="Ribulose-phoshate binding barrel"/>
    <property type="match status" value="1"/>
</dbReference>
<dbReference type="CDD" id="cd00405">
    <property type="entry name" value="PRAI"/>
    <property type="match status" value="1"/>
</dbReference>
<dbReference type="PANTHER" id="PTHR42894:SF1">
    <property type="entry name" value="N-(5'-PHOSPHORIBOSYL)ANTHRANILATE ISOMERASE"/>
    <property type="match status" value="1"/>
</dbReference>
<dbReference type="GO" id="GO:0004640">
    <property type="term" value="F:phosphoribosylanthranilate isomerase activity"/>
    <property type="evidence" value="ECO:0007669"/>
    <property type="project" value="UniProtKB-EC"/>
</dbReference>
<comment type="pathway">
    <text evidence="1">Amino-acid biosynthesis; L-tryptophan biosynthesis; L-tryptophan from chorismate: step 3/5.</text>
</comment>
<protein>
    <recommendedName>
        <fullName evidence="2">phosphoribosylanthranilate isomerase</fullName>
        <ecNumber evidence="2">5.3.1.24</ecNumber>
    </recommendedName>
</protein>
<feature type="domain" description="N-(5'phosphoribosyl) anthranilate isomerase (PRAI)" evidence="7">
    <location>
        <begin position="3"/>
        <end position="196"/>
    </location>
</feature>
<keyword evidence="3" id="KW-0028">Amino-acid biosynthesis</keyword>
<sequence length="205" mass="23763">MKVKICGLSTAEQVQTSIKYGADFCGFILNYPKSHRFIEFEKAKELTKIEKKNTKYVAVLVNPNEDELEKFSKLNIDYFQIYGNYNSNLISNIKSKFNKKIIATIQVKNKKDVLNYKQFQDVADIILWDSSGLEYSLDWNFNWIRSVPNNITKMIAGNINIYKLKKILKLADIVDVSGALETNKVKDIIKIKNFLNTFKKLNNEN</sequence>
<dbReference type="Pfam" id="PF00697">
    <property type="entry name" value="PRAI"/>
    <property type="match status" value="1"/>
</dbReference>
<proteinExistence type="inferred from homology"/>
<name>A0A382APH0_9ZZZZ</name>